<dbReference type="InterPro" id="IPR022516">
    <property type="entry name" value="CHP03798_Ocin"/>
</dbReference>
<accession>A0A0L6ZB76</accession>
<dbReference type="PATRIC" id="fig|1121318.3.peg.1506"/>
<dbReference type="EMBL" id="LHUR01000020">
    <property type="protein sequence ID" value="KOA20068.1"/>
    <property type="molecule type" value="Genomic_DNA"/>
</dbReference>
<evidence type="ECO:0000259" key="1">
    <source>
        <dbReference type="Pfam" id="PF07862"/>
    </source>
</evidence>
<dbReference type="Proteomes" id="UP000037043">
    <property type="component" value="Unassembled WGS sequence"/>
</dbReference>
<organism evidence="2 3">
    <name type="scientific">Clostridium homopropionicum DSM 5847</name>
    <dbReference type="NCBI Taxonomy" id="1121318"/>
    <lineage>
        <taxon>Bacteria</taxon>
        <taxon>Bacillati</taxon>
        <taxon>Bacillota</taxon>
        <taxon>Clostridia</taxon>
        <taxon>Eubacteriales</taxon>
        <taxon>Clostridiaceae</taxon>
        <taxon>Clostridium</taxon>
    </lineage>
</organism>
<dbReference type="STRING" id="36844.SAMN04488501_12018"/>
<dbReference type="NCBIfam" id="TIGR03798">
    <property type="entry name" value="leader_Nif11"/>
    <property type="match status" value="2"/>
</dbReference>
<name>A0A0L6ZB76_9CLOT</name>
<keyword evidence="3" id="KW-1185">Reference proteome</keyword>
<sequence length="195" mass="21297">MNSQVEQFLLKAKEDGSFIQKISAMKTREEVVEAAKAEGIQLTVEDIDAVNEALREESLKNIPKDTPVGQFISKLIENKSFAELVMSQTDVEEIIRIAGEAGIAITSEDLNEINKAMKGKSPSQNSSVELSEEDLEQVAGGNLFLSSAISLQLPITITITITAPPPYITTFNPPIMSPQFPQPITLTLNDPQIIK</sequence>
<dbReference type="InterPro" id="IPR012903">
    <property type="entry name" value="Nif11"/>
</dbReference>
<evidence type="ECO:0000313" key="3">
    <source>
        <dbReference type="Proteomes" id="UP000037043"/>
    </source>
</evidence>
<feature type="domain" description="Nif11" evidence="1">
    <location>
        <begin position="3"/>
        <end position="46"/>
    </location>
</feature>
<protein>
    <recommendedName>
        <fullName evidence="1">Nif11 domain-containing protein</fullName>
    </recommendedName>
</protein>
<proteinExistence type="predicted"/>
<dbReference type="RefSeq" id="WP_052221063.1">
    <property type="nucleotide sequence ID" value="NZ_LHUR01000020.1"/>
</dbReference>
<dbReference type="Pfam" id="PF07862">
    <property type="entry name" value="Nif11"/>
    <property type="match status" value="1"/>
</dbReference>
<dbReference type="AlphaFoldDB" id="A0A0L6ZB76"/>
<gene>
    <name evidence="2" type="ORF">CLHOM_14980</name>
</gene>
<comment type="caution">
    <text evidence="2">The sequence shown here is derived from an EMBL/GenBank/DDBJ whole genome shotgun (WGS) entry which is preliminary data.</text>
</comment>
<reference evidence="3" key="1">
    <citation type="submission" date="2015-08" db="EMBL/GenBank/DDBJ databases">
        <title>Genome sequence of the strict anaerobe Clostridium homopropionicum LuHBu1 (DSM 5847T).</title>
        <authorList>
            <person name="Poehlein A."/>
            <person name="Beck M."/>
            <person name="Schiel-Bengelsdorf B."/>
            <person name="Bengelsdorf F.R."/>
            <person name="Daniel R."/>
            <person name="Duerre P."/>
        </authorList>
    </citation>
    <scope>NUCLEOTIDE SEQUENCE [LARGE SCALE GENOMIC DNA]</scope>
    <source>
        <strain evidence="3">DSM 5847</strain>
    </source>
</reference>
<evidence type="ECO:0000313" key="2">
    <source>
        <dbReference type="EMBL" id="KOA20068.1"/>
    </source>
</evidence>